<dbReference type="InterPro" id="IPR026906">
    <property type="entry name" value="LRR_5"/>
</dbReference>
<evidence type="ECO:0000256" key="1">
    <source>
        <dbReference type="ARBA" id="ARBA00022614"/>
    </source>
</evidence>
<organism evidence="3">
    <name type="scientific">Scylla olivacea</name>
    <name type="common">Orange mud crab</name>
    <name type="synonym">Cancer olivacea</name>
    <dbReference type="NCBI Taxonomy" id="85551"/>
    <lineage>
        <taxon>Eukaryota</taxon>
        <taxon>Metazoa</taxon>
        <taxon>Ecdysozoa</taxon>
        <taxon>Arthropoda</taxon>
        <taxon>Crustacea</taxon>
        <taxon>Multicrustacea</taxon>
        <taxon>Malacostraca</taxon>
        <taxon>Eumalacostraca</taxon>
        <taxon>Eucarida</taxon>
        <taxon>Decapoda</taxon>
        <taxon>Pleocyemata</taxon>
        <taxon>Brachyura</taxon>
        <taxon>Eubrachyura</taxon>
        <taxon>Portunoidea</taxon>
        <taxon>Portunidae</taxon>
        <taxon>Portuninae</taxon>
        <taxon>Scylla</taxon>
    </lineage>
</organism>
<dbReference type="AlphaFoldDB" id="A0A0P4W3K1"/>
<dbReference type="SUPFAM" id="SSF52058">
    <property type="entry name" value="L domain-like"/>
    <property type="match status" value="1"/>
</dbReference>
<dbReference type="Pfam" id="PF13855">
    <property type="entry name" value="LRR_8"/>
    <property type="match status" value="1"/>
</dbReference>
<dbReference type="InterPro" id="IPR032675">
    <property type="entry name" value="LRR_dom_sf"/>
</dbReference>
<proteinExistence type="predicted"/>
<dbReference type="PROSITE" id="PS51450">
    <property type="entry name" value="LRR"/>
    <property type="match status" value="1"/>
</dbReference>
<dbReference type="InterPro" id="IPR001611">
    <property type="entry name" value="Leu-rich_rpt"/>
</dbReference>
<dbReference type="EMBL" id="GDRN01094954">
    <property type="protein sequence ID" value="JAI59633.1"/>
    <property type="molecule type" value="Transcribed_RNA"/>
</dbReference>
<evidence type="ECO:0008006" key="4">
    <source>
        <dbReference type="Google" id="ProtNLM"/>
    </source>
</evidence>
<evidence type="ECO:0000256" key="2">
    <source>
        <dbReference type="ARBA" id="ARBA00022737"/>
    </source>
</evidence>
<dbReference type="Pfam" id="PF13306">
    <property type="entry name" value="LRR_5"/>
    <property type="match status" value="1"/>
</dbReference>
<protein>
    <recommendedName>
        <fullName evidence="4">LRRCT domain-containing protein</fullName>
    </recommendedName>
</protein>
<dbReference type="PANTHER" id="PTHR24366">
    <property type="entry name" value="IG(IMMUNOGLOBULIN) AND LRR(LEUCINE RICH REPEAT) DOMAINS"/>
    <property type="match status" value="1"/>
</dbReference>
<keyword evidence="1" id="KW-0433">Leucine-rich repeat</keyword>
<name>A0A0P4W3K1_SCYOL</name>
<accession>A0A0P4W3K1</accession>
<dbReference type="PANTHER" id="PTHR24366:SF96">
    <property type="entry name" value="LEUCINE RICH REPEAT CONTAINING 53"/>
    <property type="match status" value="1"/>
</dbReference>
<reference evidence="3" key="1">
    <citation type="submission" date="2015-09" db="EMBL/GenBank/DDBJ databases">
        <title>Scylla olivacea transcriptome.</title>
        <authorList>
            <person name="Ikhwanuddin M."/>
        </authorList>
    </citation>
    <scope>NUCLEOTIDE SEQUENCE</scope>
</reference>
<evidence type="ECO:0000313" key="3">
    <source>
        <dbReference type="EMBL" id="JAI59633.1"/>
    </source>
</evidence>
<dbReference type="Gene3D" id="3.80.10.10">
    <property type="entry name" value="Ribonuclease Inhibitor"/>
    <property type="match status" value="1"/>
</dbReference>
<keyword evidence="2" id="KW-0677">Repeat</keyword>
<sequence length="396" mass="44314">MSNGNTVTVISHTEMSKGRAQDSVAQCSSGTMAIKTLLLLLAATLIQAALGFRLEESDPSQAHLEKGWPCPNITEIAPCVCIKNGYFLGLDCSKVTNNTQLQTVFKAYFPFENFTSLTIVAKPSEPRIDITSLSADIFQNVTFANIKISHTNLGFIYPNVFDKCAPHLKTLAVTDSFLTIFPFEVVDIAPLLTDLRVFRNNIIHVPEMTSDSLTYLHIAYNPGIQFGDHAFEALPNLEYLVANDIDLKHVAANAFYENKNLKYLDLSHNSIEKLYKDSLRFRSPIEEIKLNSNNIHTVEVDAISGLGSGQYTLLWMHNNFVADFHEPVWETVFNSVAGKIRTFVFDDNPLVCGCDMLWLLKDKEHRKTISYGAYCVDTGTEIHKVDVGFLVNSCRK</sequence>